<gene>
    <name evidence="1" type="ORF">M440DRAFT_1256028</name>
</gene>
<protein>
    <submittedName>
        <fullName evidence="1">Uncharacterized protein</fullName>
    </submittedName>
</protein>
<keyword evidence="2" id="KW-1185">Reference proteome</keyword>
<dbReference type="AlphaFoldDB" id="A0A2T4C1R3"/>
<dbReference type="EMBL" id="KZ679133">
    <property type="protein sequence ID" value="PTB75508.1"/>
    <property type="molecule type" value="Genomic_DNA"/>
</dbReference>
<evidence type="ECO:0000313" key="1">
    <source>
        <dbReference type="EMBL" id="PTB75508.1"/>
    </source>
</evidence>
<evidence type="ECO:0000313" key="2">
    <source>
        <dbReference type="Proteomes" id="UP000240760"/>
    </source>
</evidence>
<sequence>MQVGAIRTHKLPCPAAPPHDASAAGPERGSKWWLYRISTSEHRQTGAIVNRIKTIEARDAVCACESWLYGKSTPPTSSHCRCEHLDQLSSRSVSCIMSRTSMYRHGCSMSPRPERRTYWTGSLECCASALPAMRSAARGHSCVCRPDEEPAGVCMCMYHNSCESDESSPWRGLTMDARIRARAASAPPGHAHAHAMPCHAM</sequence>
<name>A0A2T4C1R3_TRILO</name>
<accession>A0A2T4C1R3</accession>
<reference evidence="1 2" key="1">
    <citation type="submission" date="2016-07" db="EMBL/GenBank/DDBJ databases">
        <title>Multiple horizontal gene transfer events from other fungi enriched the ability of initially mycotrophic Trichoderma (Ascomycota) to feed on dead plant biomass.</title>
        <authorList>
            <consortium name="DOE Joint Genome Institute"/>
            <person name="Aerts A."/>
            <person name="Atanasova L."/>
            <person name="Chenthamara K."/>
            <person name="Zhang J."/>
            <person name="Grujic M."/>
            <person name="Henrissat B."/>
            <person name="Kuo A."/>
            <person name="Salamov A."/>
            <person name="Lipzen A."/>
            <person name="Labutti K."/>
            <person name="Barry K."/>
            <person name="Miao Y."/>
            <person name="Rahimi M.J."/>
            <person name="Shen Q."/>
            <person name="Grigoriev I.V."/>
            <person name="Kubicek C.P."/>
            <person name="Druzhinina I.S."/>
        </authorList>
    </citation>
    <scope>NUCLEOTIDE SEQUENCE [LARGE SCALE GENOMIC DNA]</scope>
    <source>
        <strain evidence="1 2">ATCC 18648</strain>
    </source>
</reference>
<proteinExistence type="predicted"/>
<organism evidence="1 2">
    <name type="scientific">Trichoderma longibrachiatum ATCC 18648</name>
    <dbReference type="NCBI Taxonomy" id="983965"/>
    <lineage>
        <taxon>Eukaryota</taxon>
        <taxon>Fungi</taxon>
        <taxon>Dikarya</taxon>
        <taxon>Ascomycota</taxon>
        <taxon>Pezizomycotina</taxon>
        <taxon>Sordariomycetes</taxon>
        <taxon>Hypocreomycetidae</taxon>
        <taxon>Hypocreales</taxon>
        <taxon>Hypocreaceae</taxon>
        <taxon>Trichoderma</taxon>
    </lineage>
</organism>
<dbReference type="Proteomes" id="UP000240760">
    <property type="component" value="Unassembled WGS sequence"/>
</dbReference>